<reference evidence="3" key="1">
    <citation type="journal article" date="2015" name="PLoS Genet.">
        <title>The dynamic genome and transcriptome of the human fungal pathogen Blastomyces and close relative Emmonsia.</title>
        <authorList>
            <person name="Munoz J.F."/>
            <person name="Gauthier G.M."/>
            <person name="Desjardins C.A."/>
            <person name="Gallo J.E."/>
            <person name="Holder J."/>
            <person name="Sullivan T.D."/>
            <person name="Marty A.J."/>
            <person name="Carmen J.C."/>
            <person name="Chen Z."/>
            <person name="Ding L."/>
            <person name="Gujja S."/>
            <person name="Magrini V."/>
            <person name="Misas E."/>
            <person name="Mitreva M."/>
            <person name="Priest M."/>
            <person name="Saif S."/>
            <person name="Whiston E.A."/>
            <person name="Young S."/>
            <person name="Zeng Q."/>
            <person name="Goldman W.E."/>
            <person name="Mardis E.R."/>
            <person name="Taylor J.W."/>
            <person name="McEwen J.G."/>
            <person name="Clay O.K."/>
            <person name="Klein B.S."/>
            <person name="Cuomo C.A."/>
        </authorList>
    </citation>
    <scope>NUCLEOTIDE SEQUENCE [LARGE SCALE GENOMIC DNA]</scope>
    <source>
        <strain evidence="3">SLH14081</strain>
    </source>
</reference>
<evidence type="ECO:0000313" key="2">
    <source>
        <dbReference type="EMBL" id="OAT05986.1"/>
    </source>
</evidence>
<proteinExistence type="predicted"/>
<sequence length="62" mass="7449">MTCQPKKKKKKKKKNSNINTRTEHIGVLPHHRHHQEEVWSQHVLDRRRIKPPSRPRTIARNG</sequence>
<dbReference type="EMBL" id="GG657450">
    <property type="protein sequence ID" value="OAT05986.1"/>
    <property type="molecule type" value="Genomic_DNA"/>
</dbReference>
<dbReference type="RefSeq" id="XP_031576987.1">
    <property type="nucleotide sequence ID" value="XM_031724471.1"/>
</dbReference>
<dbReference type="AlphaFoldDB" id="A0A179UDA5"/>
<dbReference type="GeneID" id="42528621"/>
<feature type="region of interest" description="Disordered" evidence="1">
    <location>
        <begin position="1"/>
        <end position="62"/>
    </location>
</feature>
<feature type="compositionally biased region" description="Basic and acidic residues" evidence="1">
    <location>
        <begin position="34"/>
        <end position="46"/>
    </location>
</feature>
<dbReference type="KEGG" id="bgh:BDBG_16535"/>
<evidence type="ECO:0000256" key="1">
    <source>
        <dbReference type="SAM" id="MobiDB-lite"/>
    </source>
</evidence>
<keyword evidence="3" id="KW-1185">Reference proteome</keyword>
<organism evidence="2 3">
    <name type="scientific">Blastomyces gilchristii (strain SLH14081)</name>
    <name type="common">Blastomyces dermatitidis</name>
    <dbReference type="NCBI Taxonomy" id="559298"/>
    <lineage>
        <taxon>Eukaryota</taxon>
        <taxon>Fungi</taxon>
        <taxon>Dikarya</taxon>
        <taxon>Ascomycota</taxon>
        <taxon>Pezizomycotina</taxon>
        <taxon>Eurotiomycetes</taxon>
        <taxon>Eurotiomycetidae</taxon>
        <taxon>Onygenales</taxon>
        <taxon>Ajellomycetaceae</taxon>
        <taxon>Blastomyces</taxon>
    </lineage>
</organism>
<protein>
    <submittedName>
        <fullName evidence="2">Uncharacterized protein</fullName>
    </submittedName>
</protein>
<gene>
    <name evidence="2" type="ORF">BDBG_16535</name>
</gene>
<evidence type="ECO:0000313" key="3">
    <source>
        <dbReference type="Proteomes" id="UP000002038"/>
    </source>
</evidence>
<dbReference type="Proteomes" id="UP000002038">
    <property type="component" value="Unassembled WGS sequence"/>
</dbReference>
<name>A0A179UDA5_BLAGS</name>
<accession>A0A179UDA5</accession>
<dbReference type="VEuPathDB" id="FungiDB:BDBG_16535"/>
<feature type="compositionally biased region" description="Basic residues" evidence="1">
    <location>
        <begin position="1"/>
        <end position="15"/>
    </location>
</feature>